<evidence type="ECO:0000313" key="2">
    <source>
        <dbReference type="Proteomes" id="UP001232584"/>
    </source>
</evidence>
<reference evidence="1 2" key="1">
    <citation type="submission" date="2023-07" db="EMBL/GenBank/DDBJ databases">
        <title>Genomic Encyclopedia of Type Strains, Phase IV (KMG-IV): sequencing the most valuable type-strain genomes for metagenomic binning, comparative biology and taxonomic classification.</title>
        <authorList>
            <person name="Goeker M."/>
        </authorList>
    </citation>
    <scope>NUCLEOTIDE SEQUENCE [LARGE SCALE GENOMIC DNA]</scope>
    <source>
        <strain evidence="1 2">DSM 15049</strain>
    </source>
</reference>
<proteinExistence type="predicted"/>
<comment type="caution">
    <text evidence="1">The sequence shown here is derived from an EMBL/GenBank/DDBJ whole genome shotgun (WGS) entry which is preliminary data.</text>
</comment>
<evidence type="ECO:0000313" key="1">
    <source>
        <dbReference type="EMBL" id="MDQ0556781.1"/>
    </source>
</evidence>
<accession>A0ABU0N0Z4</accession>
<protein>
    <submittedName>
        <fullName evidence="1">Uncharacterized protein</fullName>
    </submittedName>
</protein>
<name>A0ABU0N0Z4_9FIRM</name>
<sequence>MKMYEPFINQAMNIGTNTVESSFIAYIQFI</sequence>
<organism evidence="1 2">
    <name type="scientific">Paraclostridium ghonii</name>
    <dbReference type="NCBI Taxonomy" id="29358"/>
    <lineage>
        <taxon>Bacteria</taxon>
        <taxon>Bacillati</taxon>
        <taxon>Bacillota</taxon>
        <taxon>Clostridia</taxon>
        <taxon>Peptostreptococcales</taxon>
        <taxon>Peptostreptococcaceae</taxon>
        <taxon>Paraclostridium</taxon>
    </lineage>
</organism>
<dbReference type="EMBL" id="JAUSWG010000007">
    <property type="protein sequence ID" value="MDQ0556781.1"/>
    <property type="molecule type" value="Genomic_DNA"/>
</dbReference>
<keyword evidence="2" id="KW-1185">Reference proteome</keyword>
<gene>
    <name evidence="1" type="ORF">QOZ92_001897</name>
</gene>
<dbReference type="Proteomes" id="UP001232584">
    <property type="component" value="Unassembled WGS sequence"/>
</dbReference>